<gene>
    <name evidence="2" type="ORF">B193_1344</name>
</gene>
<reference evidence="2 3" key="1">
    <citation type="submission" date="2012-07" db="EMBL/GenBank/DDBJ databases">
        <title>Draft genome sequence of Desulfovibrio magneticus str. Maddingley MBC34 obtained from a metagenomic sequence of a methanogenic enrichment isolated from coal-seam formation water in Victoria, Australia.</title>
        <authorList>
            <person name="Greenfield P."/>
            <person name="Hendry P."/>
            <person name="Li D."/>
            <person name="Rosewarne C.P."/>
            <person name="Tran-Dinh N."/>
            <person name="Elbourne L.D.H."/>
            <person name="Paulsen I.T."/>
            <person name="Midgley D.J."/>
        </authorList>
    </citation>
    <scope>NUCLEOTIDE SEQUENCE [LARGE SCALE GENOMIC DNA]</scope>
    <source>
        <strain evidence="3">Maddingley MBC34</strain>
    </source>
</reference>
<dbReference type="SUPFAM" id="SSF52540">
    <property type="entry name" value="P-loop containing nucleoside triphosphate hydrolases"/>
    <property type="match status" value="1"/>
</dbReference>
<dbReference type="EMBL" id="ALAO01000103">
    <property type="protein sequence ID" value="EKO39934.1"/>
    <property type="molecule type" value="Genomic_DNA"/>
</dbReference>
<proteinExistence type="predicted"/>
<dbReference type="InterPro" id="IPR011646">
    <property type="entry name" value="KAP_P-loop"/>
</dbReference>
<protein>
    <submittedName>
        <fullName evidence="2">KAP family P-loop domain protein</fullName>
    </submittedName>
</protein>
<dbReference type="AlphaFoldDB" id="K6GFS1"/>
<evidence type="ECO:0000313" key="3">
    <source>
        <dbReference type="Proteomes" id="UP000006272"/>
    </source>
</evidence>
<evidence type="ECO:0000259" key="1">
    <source>
        <dbReference type="Pfam" id="PF07693"/>
    </source>
</evidence>
<name>K6GFS1_9BACT</name>
<sequence>MSRINFSEADLFRVKVADLKHLYTPEHWPDYWLRYQYEKTSATLQNMVRDQSIKPWGQGDINFSRTKPGNSHAHNKTDQGINNVIAITGDRGSGKSTFLYSIKENLAGTNEDRMRLDLLANDFNKAIDQSAEMRNDLQYSRFHVLQPLDPNNLIEKESLLGHVVAQIYRVMQQTAEKKLESLDRLEKLVGLCQSTYDAIRTRLTSLPNALVSNPDDLEMLGRLSNSSDLKRHLADLIDEFLRVVAPLALENDDPIHGEPTPAFLVIPIDDLDTCTKYGYELAEEIRNFFFMPQVIIIMAVKIEQLVDVVHQHFISAFQKLLAPPNPLDAQPEEMATKYIQKLIPDQRRIHLPTLSSDSIRNVHIQTKKSGDFISVADYFLSLIWKKTRILLTKNASSSHGLIPLNLRSLHQCILEIEGLPDITLYPGVTEGGSDDRQALDLNLKRIEAWLLDSVSSNAVPRGMALIVKKLASHSNDNLCGFLRGLLIEYEAKLQRERLDENGKIVHWGLWGGDETAQTTKGNGVRPENVSLGDILYLLDAMERYNSDDGILHFTASVRMLLSIRLTRILVMDEKPDYRAAFDLINGMIYNHNIPLTTTKQEWIPNIDITPATVIHNGQTLYFDTKDPKTFPDRKPSPPMSLDDAVWLSMHIAHYGNRLPGKQLINFREGAYARTKLVPWSDDRICFVCISWLAFIANTLIPDETAERLFNALSIKIERYKDESKLLDHIINWRNKYYAAIPLHSTDVIQALITSMHESRFDVFKSNYILELSAFFFMTKQLRKSMLSIRNKVAIKKTKSTEADKQPLDNRILRTMYLALAKCPAFNPADKALAEYQNKSESARKFDWFAIS</sequence>
<dbReference type="Proteomes" id="UP000006272">
    <property type="component" value="Unassembled WGS sequence"/>
</dbReference>
<evidence type="ECO:0000313" key="2">
    <source>
        <dbReference type="EMBL" id="EKO39934.1"/>
    </source>
</evidence>
<dbReference type="InterPro" id="IPR027417">
    <property type="entry name" value="P-loop_NTPase"/>
</dbReference>
<dbReference type="PATRIC" id="fig|1206767.3.peg.1313"/>
<dbReference type="Pfam" id="PF07693">
    <property type="entry name" value="KAP_NTPase"/>
    <property type="match status" value="1"/>
</dbReference>
<comment type="caution">
    <text evidence="2">The sequence shown here is derived from an EMBL/GenBank/DDBJ whole genome shotgun (WGS) entry which is preliminary data.</text>
</comment>
<accession>K6GFS1</accession>
<feature type="domain" description="KAP NTPase" evidence="1">
    <location>
        <begin position="84"/>
        <end position="363"/>
    </location>
</feature>
<organism evidence="2 3">
    <name type="scientific">Solidesulfovibrio magneticus str. Maddingley MBC34</name>
    <dbReference type="NCBI Taxonomy" id="1206767"/>
    <lineage>
        <taxon>Bacteria</taxon>
        <taxon>Pseudomonadati</taxon>
        <taxon>Thermodesulfobacteriota</taxon>
        <taxon>Desulfovibrionia</taxon>
        <taxon>Desulfovibrionales</taxon>
        <taxon>Desulfovibrionaceae</taxon>
        <taxon>Solidesulfovibrio</taxon>
    </lineage>
</organism>